<accession>A0A4R8WCS4</accession>
<feature type="region of interest" description="Disordered" evidence="1">
    <location>
        <begin position="86"/>
        <end position="118"/>
    </location>
</feature>
<proteinExistence type="predicted"/>
<feature type="domain" description="TrwC relaxase" evidence="2">
    <location>
        <begin position="10"/>
        <end position="99"/>
    </location>
</feature>
<dbReference type="Pfam" id="PF08751">
    <property type="entry name" value="TrwC"/>
    <property type="match status" value="1"/>
</dbReference>
<reference evidence="3 4" key="1">
    <citation type="submission" date="2019-03" db="EMBL/GenBank/DDBJ databases">
        <title>Genomics of glacier-inhabiting Cryobacterium strains.</title>
        <authorList>
            <person name="Liu Q."/>
            <person name="Xin Y.-H."/>
        </authorList>
    </citation>
    <scope>NUCLEOTIDE SEQUENCE [LARGE SCALE GENOMIC DNA]</scope>
    <source>
        <strain evidence="3 4">RHLS22-1</strain>
    </source>
</reference>
<comment type="caution">
    <text evidence="3">The sequence shown here is derived from an EMBL/GenBank/DDBJ whole genome shotgun (WGS) entry which is preliminary data.</text>
</comment>
<dbReference type="Proteomes" id="UP000297907">
    <property type="component" value="Unassembled WGS sequence"/>
</dbReference>
<keyword evidence="4" id="KW-1185">Reference proteome</keyword>
<evidence type="ECO:0000256" key="1">
    <source>
        <dbReference type="SAM" id="MobiDB-lite"/>
    </source>
</evidence>
<protein>
    <recommendedName>
        <fullName evidence="2">TrwC relaxase domain-containing protein</fullName>
    </recommendedName>
</protein>
<dbReference type="EMBL" id="SOFL01000002">
    <property type="protein sequence ID" value="TFC07086.1"/>
    <property type="molecule type" value="Genomic_DNA"/>
</dbReference>
<name>A0A4R8WCS4_9MICO</name>
<organism evidence="3 4">
    <name type="scientific">Cryobacterium adonitolivorans</name>
    <dbReference type="NCBI Taxonomy" id="1259189"/>
    <lineage>
        <taxon>Bacteria</taxon>
        <taxon>Bacillati</taxon>
        <taxon>Actinomycetota</taxon>
        <taxon>Actinomycetes</taxon>
        <taxon>Micrococcales</taxon>
        <taxon>Microbacteriaceae</taxon>
        <taxon>Cryobacterium</taxon>
    </lineage>
</organism>
<gene>
    <name evidence="3" type="ORF">E3O42_00405</name>
</gene>
<sequence>MTVSMRVMSAGNGYKYLLRTVAAGDGQRSLSTPLTRYYSAKGSPPGRWMGSGLPGLGSGPVLEGVEVTEAQLQRLIGLGRDPVDGAPLGRAYPDYRRPADPAPPGSAQGTARSIQQTEKARCGGSRVCCRQAGK</sequence>
<evidence type="ECO:0000313" key="3">
    <source>
        <dbReference type="EMBL" id="TFC07086.1"/>
    </source>
</evidence>
<dbReference type="OrthoDB" id="4524286at2"/>
<dbReference type="SUPFAM" id="SSF55464">
    <property type="entry name" value="Origin of replication-binding domain, RBD-like"/>
    <property type="match status" value="1"/>
</dbReference>
<dbReference type="InterPro" id="IPR014862">
    <property type="entry name" value="TrwC"/>
</dbReference>
<evidence type="ECO:0000313" key="4">
    <source>
        <dbReference type="Proteomes" id="UP000297907"/>
    </source>
</evidence>
<evidence type="ECO:0000259" key="2">
    <source>
        <dbReference type="Pfam" id="PF08751"/>
    </source>
</evidence>
<feature type="compositionally biased region" description="Polar residues" evidence="1">
    <location>
        <begin position="107"/>
        <end position="117"/>
    </location>
</feature>
<dbReference type="AlphaFoldDB" id="A0A4R8WCS4"/>